<name>A0AAU9STA9_THLAR</name>
<keyword evidence="2" id="KW-1185">Reference proteome</keyword>
<proteinExistence type="predicted"/>
<reference evidence="1 2" key="1">
    <citation type="submission" date="2022-03" db="EMBL/GenBank/DDBJ databases">
        <authorList>
            <person name="Nunn A."/>
            <person name="Chopra R."/>
            <person name="Nunn A."/>
            <person name="Contreras Garrido A."/>
        </authorList>
    </citation>
    <scope>NUCLEOTIDE SEQUENCE [LARGE SCALE GENOMIC DNA]</scope>
</reference>
<organism evidence="1 2">
    <name type="scientific">Thlaspi arvense</name>
    <name type="common">Field penny-cress</name>
    <dbReference type="NCBI Taxonomy" id="13288"/>
    <lineage>
        <taxon>Eukaryota</taxon>
        <taxon>Viridiplantae</taxon>
        <taxon>Streptophyta</taxon>
        <taxon>Embryophyta</taxon>
        <taxon>Tracheophyta</taxon>
        <taxon>Spermatophyta</taxon>
        <taxon>Magnoliopsida</taxon>
        <taxon>eudicotyledons</taxon>
        <taxon>Gunneridae</taxon>
        <taxon>Pentapetalae</taxon>
        <taxon>rosids</taxon>
        <taxon>malvids</taxon>
        <taxon>Brassicales</taxon>
        <taxon>Brassicaceae</taxon>
        <taxon>Thlaspideae</taxon>
        <taxon>Thlaspi</taxon>
    </lineage>
</organism>
<dbReference type="EMBL" id="OU466862">
    <property type="protein sequence ID" value="CAH2071966.1"/>
    <property type="molecule type" value="Genomic_DNA"/>
</dbReference>
<dbReference type="AlphaFoldDB" id="A0AAU9STA9"/>
<sequence>MLGKLFRSNSNAIKLIGPDDVFLDILSDLFADTKTRGLGGETFQTNLVTQNISLITPPITTLRDSETRRSSTPSLLFISWILNRVRLMDDKLW</sequence>
<evidence type="ECO:0000313" key="2">
    <source>
        <dbReference type="Proteomes" id="UP000836841"/>
    </source>
</evidence>
<gene>
    <name evidence="1" type="ORF">TAV2_LOCUS22108</name>
</gene>
<protein>
    <submittedName>
        <fullName evidence="1">Uncharacterized protein</fullName>
    </submittedName>
</protein>
<evidence type="ECO:0000313" key="1">
    <source>
        <dbReference type="EMBL" id="CAH2071966.1"/>
    </source>
</evidence>
<accession>A0AAU9STA9</accession>
<dbReference type="Proteomes" id="UP000836841">
    <property type="component" value="Chromosome 6"/>
</dbReference>